<organism evidence="1 2">
    <name type="scientific">Sclerotinia sclerotiorum (strain ATCC 18683 / 1980 / Ss-1)</name>
    <name type="common">White mold</name>
    <name type="synonym">Whetzelinia sclerotiorum</name>
    <dbReference type="NCBI Taxonomy" id="665079"/>
    <lineage>
        <taxon>Eukaryota</taxon>
        <taxon>Fungi</taxon>
        <taxon>Dikarya</taxon>
        <taxon>Ascomycota</taxon>
        <taxon>Pezizomycotina</taxon>
        <taxon>Leotiomycetes</taxon>
        <taxon>Helotiales</taxon>
        <taxon>Sclerotiniaceae</taxon>
        <taxon>Sclerotinia</taxon>
    </lineage>
</organism>
<dbReference type="AlphaFoldDB" id="A7EVR5"/>
<gene>
    <name evidence="1" type="ORF">SS1G_09424</name>
</gene>
<dbReference type="KEGG" id="ssl:SS1G_09424"/>
<evidence type="ECO:0000313" key="1">
    <source>
        <dbReference type="EMBL" id="EDN93557.1"/>
    </source>
</evidence>
<dbReference type="HOGENOM" id="CLU_2456124_0_0_1"/>
<name>A7EVR5_SCLS1</name>
<keyword evidence="2" id="KW-1185">Reference proteome</keyword>
<sequence>MTTYFDSWTVFLGHISFEPINKDCVTLRHSCILQEQASSAVLLGEFQFSITGLRRLYRPNFGKAAEITVLICRFSSTLFPKSRKLASSP</sequence>
<protein>
    <submittedName>
        <fullName evidence="1">Uncharacterized protein</fullName>
    </submittedName>
</protein>
<proteinExistence type="predicted"/>
<evidence type="ECO:0000313" key="2">
    <source>
        <dbReference type="Proteomes" id="UP000001312"/>
    </source>
</evidence>
<dbReference type="InParanoid" id="A7EVR5"/>
<reference evidence="2" key="1">
    <citation type="journal article" date="2011" name="PLoS Genet.">
        <title>Genomic analysis of the necrotrophic fungal pathogens Sclerotinia sclerotiorum and Botrytis cinerea.</title>
        <authorList>
            <person name="Amselem J."/>
            <person name="Cuomo C.A."/>
            <person name="van Kan J.A."/>
            <person name="Viaud M."/>
            <person name="Benito E.P."/>
            <person name="Couloux A."/>
            <person name="Coutinho P.M."/>
            <person name="de Vries R.P."/>
            <person name="Dyer P.S."/>
            <person name="Fillinger S."/>
            <person name="Fournier E."/>
            <person name="Gout L."/>
            <person name="Hahn M."/>
            <person name="Kohn L."/>
            <person name="Lapalu N."/>
            <person name="Plummer K.M."/>
            <person name="Pradier J.M."/>
            <person name="Quevillon E."/>
            <person name="Sharon A."/>
            <person name="Simon A."/>
            <person name="ten Have A."/>
            <person name="Tudzynski B."/>
            <person name="Tudzynski P."/>
            <person name="Wincker P."/>
            <person name="Andrew M."/>
            <person name="Anthouard V."/>
            <person name="Beever R.E."/>
            <person name="Beffa R."/>
            <person name="Benoit I."/>
            <person name="Bouzid O."/>
            <person name="Brault B."/>
            <person name="Chen Z."/>
            <person name="Choquer M."/>
            <person name="Collemare J."/>
            <person name="Cotton P."/>
            <person name="Danchin E.G."/>
            <person name="Da Silva C."/>
            <person name="Gautier A."/>
            <person name="Giraud C."/>
            <person name="Giraud T."/>
            <person name="Gonzalez C."/>
            <person name="Grossetete S."/>
            <person name="Guldener U."/>
            <person name="Henrissat B."/>
            <person name="Howlett B.J."/>
            <person name="Kodira C."/>
            <person name="Kretschmer M."/>
            <person name="Lappartient A."/>
            <person name="Leroch M."/>
            <person name="Levis C."/>
            <person name="Mauceli E."/>
            <person name="Neuveglise C."/>
            <person name="Oeser B."/>
            <person name="Pearson M."/>
            <person name="Poulain J."/>
            <person name="Poussereau N."/>
            <person name="Quesneville H."/>
            <person name="Rascle C."/>
            <person name="Schumacher J."/>
            <person name="Segurens B."/>
            <person name="Sexton A."/>
            <person name="Silva E."/>
            <person name="Sirven C."/>
            <person name="Soanes D.M."/>
            <person name="Talbot N.J."/>
            <person name="Templeton M."/>
            <person name="Yandava C."/>
            <person name="Yarden O."/>
            <person name="Zeng Q."/>
            <person name="Rollins J.A."/>
            <person name="Lebrun M.H."/>
            <person name="Dickman M."/>
        </authorList>
    </citation>
    <scope>NUCLEOTIDE SEQUENCE [LARGE SCALE GENOMIC DNA]</scope>
    <source>
        <strain evidence="2">ATCC 18683 / 1980 / Ss-1</strain>
    </source>
</reference>
<dbReference type="RefSeq" id="XP_001589702.1">
    <property type="nucleotide sequence ID" value="XM_001589652.1"/>
</dbReference>
<dbReference type="GeneID" id="5485980"/>
<accession>A7EVR5</accession>
<dbReference type="EMBL" id="CH476633">
    <property type="protein sequence ID" value="EDN93557.1"/>
    <property type="molecule type" value="Genomic_DNA"/>
</dbReference>
<dbReference type="Proteomes" id="UP000001312">
    <property type="component" value="Unassembled WGS sequence"/>
</dbReference>